<dbReference type="PANTHER" id="PTHR24020">
    <property type="entry name" value="COLLAGEN ALPHA"/>
    <property type="match status" value="1"/>
</dbReference>
<reference evidence="3 4" key="1">
    <citation type="submission" date="2019-09" db="EMBL/GenBank/DDBJ databases">
        <title>FDA dAtabase for Regulatory Grade micrObial Sequences (FDA-ARGOS): Supporting development and validation of Infectious Disease Dx tests.</title>
        <authorList>
            <person name="Sciortino C."/>
            <person name="Tallon L."/>
            <person name="Sadzewicz L."/>
            <person name="Vavikolanu K."/>
            <person name="Mehta A."/>
            <person name="Aluvathingal J."/>
            <person name="Nadendla S."/>
            <person name="Nandy P."/>
            <person name="Geyer C."/>
            <person name="Yan Y."/>
            <person name="Sichtig H."/>
        </authorList>
    </citation>
    <scope>NUCLEOTIDE SEQUENCE [LARGE SCALE GENOMIC DNA]</scope>
    <source>
        <strain evidence="3 4">FDAARGOS_664</strain>
    </source>
</reference>
<sequence length="435" mass="45970">MKPLSPRHARQQGQITIIAALTMIGLAGIVGLAVDAGMAYVTKARLNAAVDSAAVAAARAVTNGTTQAQQTASAQQAASDFFHANFANGYLRGTPSLNTPTVQFEQGKVTISVSATSTMPLTLLKVLGFNNVAVAATSTTIRKDLDMIFVIDSSGSMGPVWSTVRSNANSFLNQFSPTTDRVGLVHFSSGGLTDIPIRTSQRGFDRPTMQTTITNMSNGGNTNYAEGLWQARAQLNSILQTNRSSLRVVVFFSDGRPNTIAATYQLNGNRTCAGGITASSPTATPSGYYTFDKQNSTMGGNCDAVNGNKAPTQMPTYYNVHNANDTEFLIVGSKPNTVTAATNGNNLARNVYNAAANVPLAMASSMRDAGVYIFTLGLDGNGGFDADLLRNMANTPDAPSYNNKQTSGVYCYAATINDLRPCFAKLASEILRISK</sequence>
<accession>A0A5P2GYT8</accession>
<dbReference type="PRINTS" id="PR00453">
    <property type="entry name" value="VWFADOMAIN"/>
</dbReference>
<dbReference type="AlphaFoldDB" id="A0A5P2GYT8"/>
<keyword evidence="1" id="KW-0812">Transmembrane</keyword>
<dbReference type="OrthoDB" id="8707694at2"/>
<dbReference type="InterPro" id="IPR050525">
    <property type="entry name" value="ECM_Assembly_Org"/>
</dbReference>
<dbReference type="SMART" id="SM00327">
    <property type="entry name" value="VWA"/>
    <property type="match status" value="1"/>
</dbReference>
<dbReference type="EMBL" id="CP044065">
    <property type="protein sequence ID" value="QET00837.1"/>
    <property type="molecule type" value="Genomic_DNA"/>
</dbReference>
<evidence type="ECO:0000256" key="1">
    <source>
        <dbReference type="SAM" id="Phobius"/>
    </source>
</evidence>
<dbReference type="CDD" id="cd00198">
    <property type="entry name" value="vWFA"/>
    <property type="match status" value="1"/>
</dbReference>
<dbReference type="Gene3D" id="3.40.50.410">
    <property type="entry name" value="von Willebrand factor, type A domain"/>
    <property type="match status" value="1"/>
</dbReference>
<evidence type="ECO:0000259" key="2">
    <source>
        <dbReference type="PROSITE" id="PS50234"/>
    </source>
</evidence>
<keyword evidence="1" id="KW-0472">Membrane</keyword>
<proteinExistence type="predicted"/>
<dbReference type="InterPro" id="IPR002035">
    <property type="entry name" value="VWF_A"/>
</dbReference>
<name>A0A5P2GYT8_9BURK</name>
<dbReference type="PROSITE" id="PS50234">
    <property type="entry name" value="VWFA"/>
    <property type="match status" value="1"/>
</dbReference>
<dbReference type="InterPro" id="IPR028087">
    <property type="entry name" value="Tad_N"/>
</dbReference>
<feature type="transmembrane region" description="Helical" evidence="1">
    <location>
        <begin position="12"/>
        <end position="34"/>
    </location>
</feature>
<dbReference type="Proteomes" id="UP000322822">
    <property type="component" value="Chromosome 1"/>
</dbReference>
<keyword evidence="1" id="KW-1133">Transmembrane helix</keyword>
<dbReference type="RefSeq" id="WP_150370917.1">
    <property type="nucleotide sequence ID" value="NZ_CP044065.1"/>
</dbReference>
<feature type="domain" description="VWFA" evidence="2">
    <location>
        <begin position="146"/>
        <end position="430"/>
    </location>
</feature>
<organism evidence="3 4">
    <name type="scientific">Cupriavidus pauculus</name>
    <dbReference type="NCBI Taxonomy" id="82633"/>
    <lineage>
        <taxon>Bacteria</taxon>
        <taxon>Pseudomonadati</taxon>
        <taxon>Pseudomonadota</taxon>
        <taxon>Betaproteobacteria</taxon>
        <taxon>Burkholderiales</taxon>
        <taxon>Burkholderiaceae</taxon>
        <taxon>Cupriavidus</taxon>
    </lineage>
</organism>
<dbReference type="Pfam" id="PF13400">
    <property type="entry name" value="Tad"/>
    <property type="match status" value="1"/>
</dbReference>
<protein>
    <submittedName>
        <fullName evidence="3">VWA domain-containing protein</fullName>
    </submittedName>
</protein>
<dbReference type="SUPFAM" id="SSF53300">
    <property type="entry name" value="vWA-like"/>
    <property type="match status" value="1"/>
</dbReference>
<evidence type="ECO:0000313" key="4">
    <source>
        <dbReference type="Proteomes" id="UP000322822"/>
    </source>
</evidence>
<dbReference type="Pfam" id="PF00092">
    <property type="entry name" value="VWA"/>
    <property type="match status" value="1"/>
</dbReference>
<evidence type="ECO:0000313" key="3">
    <source>
        <dbReference type="EMBL" id="QET00837.1"/>
    </source>
</evidence>
<gene>
    <name evidence="3" type="ORF">FOB72_01485</name>
</gene>
<dbReference type="PANTHER" id="PTHR24020:SF87">
    <property type="entry name" value="COLLAGEN ALPHA-1(VI) CHAIN-LIKE"/>
    <property type="match status" value="1"/>
</dbReference>
<dbReference type="InterPro" id="IPR036465">
    <property type="entry name" value="vWFA_dom_sf"/>
</dbReference>